<dbReference type="Pfam" id="PF20453">
    <property type="entry name" value="DUF6707"/>
    <property type="match status" value="1"/>
</dbReference>
<proteinExistence type="predicted"/>
<dbReference type="InterPro" id="IPR046553">
    <property type="entry name" value="DUF6707"/>
</dbReference>
<reference evidence="2" key="1">
    <citation type="journal article" date="2019" name="Int. J. Syst. Evol. Microbiol.">
        <title>The Global Catalogue of Microorganisms (GCM) 10K type strain sequencing project: providing services to taxonomists for standard genome sequencing and annotation.</title>
        <authorList>
            <consortium name="The Broad Institute Genomics Platform"/>
            <consortium name="The Broad Institute Genome Sequencing Center for Infectious Disease"/>
            <person name="Wu L."/>
            <person name="Ma J."/>
        </authorList>
    </citation>
    <scope>NUCLEOTIDE SEQUENCE [LARGE SCALE GENOMIC DNA]</scope>
    <source>
        <strain evidence="2">CGMCC 1.15067</strain>
    </source>
</reference>
<dbReference type="Proteomes" id="UP001597403">
    <property type="component" value="Unassembled WGS sequence"/>
</dbReference>
<name>A0ABW4V045_9BACL</name>
<evidence type="ECO:0000313" key="2">
    <source>
        <dbReference type="Proteomes" id="UP001597403"/>
    </source>
</evidence>
<accession>A0ABW4V045</accession>
<gene>
    <name evidence="1" type="ORF">ACFSGI_17930</name>
</gene>
<organism evidence="1 2">
    <name type="scientific">Paenibacillus nicotianae</name>
    <dbReference type="NCBI Taxonomy" id="1526551"/>
    <lineage>
        <taxon>Bacteria</taxon>
        <taxon>Bacillati</taxon>
        <taxon>Bacillota</taxon>
        <taxon>Bacilli</taxon>
        <taxon>Bacillales</taxon>
        <taxon>Paenibacillaceae</taxon>
        <taxon>Paenibacillus</taxon>
    </lineage>
</organism>
<sequence length="225" mass="26959">MKKWKQLEYHKAIFYMEEIMMQLKEVFTRIEKHTELHSYIEQIPAKYKKTQKAYLAALVKLSYLLYITQNNQKPQVKKILDELSQIPFEENYDYWTWVEHAVVLQARIAREEEQQAVYKQFMQLIEDALNTGEEAVVKIKHNVQDRFVKGETLSTQTIDAAIKKNDLLMECEQRILYVMKLFKIKELGAQPPYTDEKLEQEMEQYMKRINEIVEQVGIEKVEPFK</sequence>
<comment type="caution">
    <text evidence="1">The sequence shown here is derived from an EMBL/GenBank/DDBJ whole genome shotgun (WGS) entry which is preliminary data.</text>
</comment>
<keyword evidence="2" id="KW-1185">Reference proteome</keyword>
<dbReference type="EMBL" id="JBHUGF010000010">
    <property type="protein sequence ID" value="MFD1991855.1"/>
    <property type="molecule type" value="Genomic_DNA"/>
</dbReference>
<protein>
    <submittedName>
        <fullName evidence="1">DUF6707 family protein</fullName>
    </submittedName>
</protein>
<evidence type="ECO:0000313" key="1">
    <source>
        <dbReference type="EMBL" id="MFD1991855.1"/>
    </source>
</evidence>